<dbReference type="EMBL" id="CAKOAT010830709">
    <property type="protein sequence ID" value="CAH8389289.1"/>
    <property type="molecule type" value="Genomic_DNA"/>
</dbReference>
<feature type="compositionally biased region" description="Polar residues" evidence="1">
    <location>
        <begin position="21"/>
        <end position="33"/>
    </location>
</feature>
<accession>A0ABC8M0W4</accession>
<evidence type="ECO:0000313" key="3">
    <source>
        <dbReference type="Proteomes" id="UP001642260"/>
    </source>
</evidence>
<feature type="region of interest" description="Disordered" evidence="1">
    <location>
        <begin position="143"/>
        <end position="217"/>
    </location>
</feature>
<feature type="compositionally biased region" description="Basic and acidic residues" evidence="1">
    <location>
        <begin position="159"/>
        <end position="181"/>
    </location>
</feature>
<dbReference type="InterPro" id="IPR039611">
    <property type="entry name" value="VQ_4/11/13/19/31/33"/>
</dbReference>
<name>A0ABC8M0W4_ERUVS</name>
<sequence length="217" mass="23941">MKNSPRNKDDSQSSPPPSPSNIITITVNNPGQPYITTPETISVLRSSASTYRQVVRWLTGPPMDPNPTVQPAPDPRYPLPPLRPVPNMKHSSSSSSTIYQRRKFKNHPKINPVRSGLTERLSPSILNMQSLVLSSPDTTLVHGPFSRSGSITPSPSATESREYDPKRDSDVEEREIRERGFYLHPSPSSTPTDPKPQLLDLFPMTSTRASDSPASST</sequence>
<feature type="compositionally biased region" description="Polar residues" evidence="1">
    <location>
        <begin position="147"/>
        <end position="158"/>
    </location>
</feature>
<proteinExistence type="predicted"/>
<dbReference type="Proteomes" id="UP001642260">
    <property type="component" value="Unassembled WGS sequence"/>
</dbReference>
<feature type="compositionally biased region" description="Polar residues" evidence="1">
    <location>
        <begin position="204"/>
        <end position="217"/>
    </location>
</feature>
<evidence type="ECO:0000256" key="1">
    <source>
        <dbReference type="SAM" id="MobiDB-lite"/>
    </source>
</evidence>
<keyword evidence="3" id="KW-1185">Reference proteome</keyword>
<protein>
    <submittedName>
        <fullName evidence="2">Uncharacterized protein</fullName>
    </submittedName>
</protein>
<comment type="caution">
    <text evidence="2">The sequence shown here is derived from an EMBL/GenBank/DDBJ whole genome shotgun (WGS) entry which is preliminary data.</text>
</comment>
<dbReference type="PANTHER" id="PTHR33402:SF28">
    <property type="entry name" value="VQ DOMAIN-CONTAINING PROTEIN"/>
    <property type="match status" value="1"/>
</dbReference>
<dbReference type="PANTHER" id="PTHR33402">
    <property type="entry name" value="VQ MOTIF-CONTAINING PROTEIN 11-LIKE"/>
    <property type="match status" value="1"/>
</dbReference>
<feature type="region of interest" description="Disordered" evidence="1">
    <location>
        <begin position="59"/>
        <end position="79"/>
    </location>
</feature>
<feature type="compositionally biased region" description="Pro residues" evidence="1">
    <location>
        <begin position="62"/>
        <end position="79"/>
    </location>
</feature>
<feature type="compositionally biased region" description="Basic and acidic residues" evidence="1">
    <location>
        <begin position="1"/>
        <end position="11"/>
    </location>
</feature>
<reference evidence="2 3" key="1">
    <citation type="submission" date="2022-03" db="EMBL/GenBank/DDBJ databases">
        <authorList>
            <person name="Macdonald S."/>
            <person name="Ahmed S."/>
            <person name="Newling K."/>
        </authorList>
    </citation>
    <scope>NUCLEOTIDE SEQUENCE [LARGE SCALE GENOMIC DNA]</scope>
</reference>
<dbReference type="AlphaFoldDB" id="A0ABC8M0W4"/>
<organism evidence="2 3">
    <name type="scientific">Eruca vesicaria subsp. sativa</name>
    <name type="common">Garden rocket</name>
    <name type="synonym">Eruca sativa</name>
    <dbReference type="NCBI Taxonomy" id="29727"/>
    <lineage>
        <taxon>Eukaryota</taxon>
        <taxon>Viridiplantae</taxon>
        <taxon>Streptophyta</taxon>
        <taxon>Embryophyta</taxon>
        <taxon>Tracheophyta</taxon>
        <taxon>Spermatophyta</taxon>
        <taxon>Magnoliopsida</taxon>
        <taxon>eudicotyledons</taxon>
        <taxon>Gunneridae</taxon>
        <taxon>Pentapetalae</taxon>
        <taxon>rosids</taxon>
        <taxon>malvids</taxon>
        <taxon>Brassicales</taxon>
        <taxon>Brassicaceae</taxon>
        <taxon>Brassiceae</taxon>
        <taxon>Eruca</taxon>
    </lineage>
</organism>
<gene>
    <name evidence="2" type="ORF">ERUC_LOCUS41772</name>
</gene>
<evidence type="ECO:0000313" key="2">
    <source>
        <dbReference type="EMBL" id="CAH8389289.1"/>
    </source>
</evidence>
<feature type="region of interest" description="Disordered" evidence="1">
    <location>
        <begin position="1"/>
        <end position="33"/>
    </location>
</feature>